<accession>A0A0E9QIB6</accession>
<evidence type="ECO:0000313" key="1">
    <source>
        <dbReference type="EMBL" id="JAH15808.1"/>
    </source>
</evidence>
<dbReference type="AlphaFoldDB" id="A0A0E9QIB6"/>
<name>A0A0E9QIB6_ANGAN</name>
<proteinExistence type="predicted"/>
<reference evidence="1" key="1">
    <citation type="submission" date="2014-11" db="EMBL/GenBank/DDBJ databases">
        <authorList>
            <person name="Amaro Gonzalez C."/>
        </authorList>
    </citation>
    <scope>NUCLEOTIDE SEQUENCE</scope>
</reference>
<organism evidence="1">
    <name type="scientific">Anguilla anguilla</name>
    <name type="common">European freshwater eel</name>
    <name type="synonym">Muraena anguilla</name>
    <dbReference type="NCBI Taxonomy" id="7936"/>
    <lineage>
        <taxon>Eukaryota</taxon>
        <taxon>Metazoa</taxon>
        <taxon>Chordata</taxon>
        <taxon>Craniata</taxon>
        <taxon>Vertebrata</taxon>
        <taxon>Euteleostomi</taxon>
        <taxon>Actinopterygii</taxon>
        <taxon>Neopterygii</taxon>
        <taxon>Teleostei</taxon>
        <taxon>Anguilliformes</taxon>
        <taxon>Anguillidae</taxon>
        <taxon>Anguilla</taxon>
    </lineage>
</organism>
<dbReference type="EMBL" id="GBXM01092769">
    <property type="protein sequence ID" value="JAH15808.1"/>
    <property type="molecule type" value="Transcribed_RNA"/>
</dbReference>
<reference evidence="1" key="2">
    <citation type="journal article" date="2015" name="Fish Shellfish Immunol.">
        <title>Early steps in the European eel (Anguilla anguilla)-Vibrio vulnificus interaction in the gills: Role of the RtxA13 toxin.</title>
        <authorList>
            <person name="Callol A."/>
            <person name="Pajuelo D."/>
            <person name="Ebbesson L."/>
            <person name="Teles M."/>
            <person name="MacKenzie S."/>
            <person name="Amaro C."/>
        </authorList>
    </citation>
    <scope>NUCLEOTIDE SEQUENCE</scope>
</reference>
<sequence>MSHSSAPAVYLNHSTHCLACSLAGPWAILLVAPPIILSRPTPVVCQAFIDSRRRFYCALANGTHWRAFCPGLLS</sequence>
<protein>
    <submittedName>
        <fullName evidence="1">Uncharacterized protein</fullName>
    </submittedName>
</protein>